<dbReference type="InterPro" id="IPR009015">
    <property type="entry name" value="Fucose_isomerase_N/cen_sf"/>
</dbReference>
<keyword evidence="2" id="KW-0119">Carbohydrate metabolism</keyword>
<sequence length="355" mass="39248">TLVLVLTGGTSTIAKEVALRSNKPTAILAHGEDNSLPSSIEAREKLRSKGIYAKLIYLDYEQLELNEKLNAFAKIAKAYNYLRNFKIIGIETNIERYVNIGDLKIEVVNISDQELSNALNSVSDNEISQLEEKLAKWTEVIDVSTDDLKNSIKLYLATSKILEKYGAKAVTFNCFKFILKHKITPCLTLSLLNSRGFLGVCEAEIPAAIAMAIGKAISEKPTFMGNFSAFNTMKNTITLAHCTAPLNVAKGKSRLVKHFETELSVSLDVPIEEAHVALITLSRDLNQVMVVEGKVVQSSMGNPSMCRTQIEIKIDMPVDKFVEKTLGNHQIMVFGKMAKVINELAQTLKIEVVNP</sequence>
<evidence type="ECO:0008006" key="5">
    <source>
        <dbReference type="Google" id="ProtNLM"/>
    </source>
</evidence>
<evidence type="ECO:0000256" key="2">
    <source>
        <dbReference type="ARBA" id="ARBA00023277"/>
    </source>
</evidence>
<dbReference type="PANTHER" id="PTHR36120:SF2">
    <property type="entry name" value="FUCOSE ISOMERASE"/>
    <property type="match status" value="1"/>
</dbReference>
<dbReference type="PANTHER" id="PTHR36120">
    <property type="entry name" value="FUCOSE ISOMERASE"/>
    <property type="match status" value="1"/>
</dbReference>
<dbReference type="GO" id="GO:0016861">
    <property type="term" value="F:intramolecular oxidoreductase activity, interconverting aldoses and ketoses"/>
    <property type="evidence" value="ECO:0007669"/>
    <property type="project" value="InterPro"/>
</dbReference>
<dbReference type="GO" id="GO:0005737">
    <property type="term" value="C:cytoplasm"/>
    <property type="evidence" value="ECO:0007669"/>
    <property type="project" value="InterPro"/>
</dbReference>
<dbReference type="SUPFAM" id="SSF53743">
    <property type="entry name" value="FucI/AraA N-terminal and middle domains"/>
    <property type="match status" value="1"/>
</dbReference>
<dbReference type="GO" id="GO:0005996">
    <property type="term" value="P:monosaccharide metabolic process"/>
    <property type="evidence" value="ECO:0007669"/>
    <property type="project" value="InterPro"/>
</dbReference>
<dbReference type="AlphaFoldDB" id="A0A497F4Q6"/>
<organism evidence="3 4">
    <name type="scientific">Thermoproteota archaeon</name>
    <dbReference type="NCBI Taxonomy" id="2056631"/>
    <lineage>
        <taxon>Archaea</taxon>
        <taxon>Thermoproteota</taxon>
    </lineage>
</organism>
<feature type="non-terminal residue" evidence="3">
    <location>
        <position position="1"/>
    </location>
</feature>
<protein>
    <recommendedName>
        <fullName evidence="5">Fucose isomerase</fullName>
    </recommendedName>
</protein>
<comment type="caution">
    <text evidence="3">The sequence shown here is derived from an EMBL/GenBank/DDBJ whole genome shotgun (WGS) entry which is preliminary data.</text>
</comment>
<evidence type="ECO:0000313" key="4">
    <source>
        <dbReference type="Proteomes" id="UP000269499"/>
    </source>
</evidence>
<gene>
    <name evidence="3" type="ORF">DRJ26_01965</name>
</gene>
<accession>A0A497F4Q6</accession>
<evidence type="ECO:0000313" key="3">
    <source>
        <dbReference type="EMBL" id="RLE54387.1"/>
    </source>
</evidence>
<keyword evidence="1" id="KW-0413">Isomerase</keyword>
<evidence type="ECO:0000256" key="1">
    <source>
        <dbReference type="ARBA" id="ARBA00023235"/>
    </source>
</evidence>
<dbReference type="Proteomes" id="UP000269499">
    <property type="component" value="Unassembled WGS sequence"/>
</dbReference>
<name>A0A497F4Q6_9CREN</name>
<dbReference type="EMBL" id="QMRA01000027">
    <property type="protein sequence ID" value="RLE54387.1"/>
    <property type="molecule type" value="Genomic_DNA"/>
</dbReference>
<proteinExistence type="predicted"/>
<reference evidence="3 4" key="1">
    <citation type="submission" date="2018-06" db="EMBL/GenBank/DDBJ databases">
        <title>Extensive metabolic versatility and redundancy in microbially diverse, dynamic hydrothermal sediments.</title>
        <authorList>
            <person name="Dombrowski N."/>
            <person name="Teske A."/>
            <person name="Baker B.J."/>
        </authorList>
    </citation>
    <scope>NUCLEOTIDE SEQUENCE [LARGE SCALE GENOMIC DNA]</scope>
    <source>
        <strain evidence="3">B20_G2</strain>
    </source>
</reference>